<organism evidence="1 2">
    <name type="scientific">Anatilimnocola aggregata</name>
    <dbReference type="NCBI Taxonomy" id="2528021"/>
    <lineage>
        <taxon>Bacteria</taxon>
        <taxon>Pseudomonadati</taxon>
        <taxon>Planctomycetota</taxon>
        <taxon>Planctomycetia</taxon>
        <taxon>Pirellulales</taxon>
        <taxon>Pirellulaceae</taxon>
        <taxon>Anatilimnocola</taxon>
    </lineage>
</organism>
<dbReference type="Proteomes" id="UP000315017">
    <property type="component" value="Chromosome"/>
</dbReference>
<evidence type="ECO:0000313" key="2">
    <source>
        <dbReference type="Proteomes" id="UP000315017"/>
    </source>
</evidence>
<evidence type="ECO:0008006" key="3">
    <source>
        <dbReference type="Google" id="ProtNLM"/>
    </source>
</evidence>
<reference evidence="1 2" key="1">
    <citation type="submission" date="2019-02" db="EMBL/GenBank/DDBJ databases">
        <title>Deep-cultivation of Planctomycetes and their phenomic and genomic characterization uncovers novel biology.</title>
        <authorList>
            <person name="Wiegand S."/>
            <person name="Jogler M."/>
            <person name="Boedeker C."/>
            <person name="Pinto D."/>
            <person name="Vollmers J."/>
            <person name="Rivas-Marin E."/>
            <person name="Kohn T."/>
            <person name="Peeters S.H."/>
            <person name="Heuer A."/>
            <person name="Rast P."/>
            <person name="Oberbeckmann S."/>
            <person name="Bunk B."/>
            <person name="Jeske O."/>
            <person name="Meyerdierks A."/>
            <person name="Storesund J.E."/>
            <person name="Kallscheuer N."/>
            <person name="Luecker S."/>
            <person name="Lage O.M."/>
            <person name="Pohl T."/>
            <person name="Merkel B.J."/>
            <person name="Hornburger P."/>
            <person name="Mueller R.-W."/>
            <person name="Bruemmer F."/>
            <person name="Labrenz M."/>
            <person name="Spormann A.M."/>
            <person name="Op den Camp H."/>
            <person name="Overmann J."/>
            <person name="Amann R."/>
            <person name="Jetten M.S.M."/>
            <person name="Mascher T."/>
            <person name="Medema M.H."/>
            <person name="Devos D.P."/>
            <person name="Kaster A.-K."/>
            <person name="Ovreas L."/>
            <person name="Rohde M."/>
            <person name="Galperin M.Y."/>
            <person name="Jogler C."/>
        </authorList>
    </citation>
    <scope>NUCLEOTIDE SEQUENCE [LARGE SCALE GENOMIC DNA]</scope>
    <source>
        <strain evidence="1 2">ETA_A8</strain>
    </source>
</reference>
<dbReference type="InterPro" id="IPR029044">
    <property type="entry name" value="Nucleotide-diphossugar_trans"/>
</dbReference>
<sequence length="260" mass="29413">MGKPMNNANHSCVILVPVGSHIEPACEASLHELERRGYPVWRVRGYSAIDQGRNQLATDALAKGFAETMWIDADISFEPDAVDRLRQHCLTITCGVYPKKAKRELTIHVLPGTNKLTFGRGGGLTEIRYAATGFLHVRRAAYEAIQSKLGLPSCNTRWKRPMIPFFQPLIQEEPWGSWYLAEDFAFCERARRCGFKIMADTSFRLGHIGSHCFSWEEAGCETKRFGTFAYHLGTDNTEPVEHHDPAREQFQGSDRQLVRA</sequence>
<proteinExistence type="predicted"/>
<protein>
    <recommendedName>
        <fullName evidence="3">Glycosyltransferase</fullName>
    </recommendedName>
</protein>
<dbReference type="EMBL" id="CP036274">
    <property type="protein sequence ID" value="QDU26226.1"/>
    <property type="molecule type" value="Genomic_DNA"/>
</dbReference>
<dbReference type="KEGG" id="aagg:ETAA8_13020"/>
<name>A0A517Y7K9_9BACT</name>
<evidence type="ECO:0000313" key="1">
    <source>
        <dbReference type="EMBL" id="QDU26226.1"/>
    </source>
</evidence>
<dbReference type="AlphaFoldDB" id="A0A517Y7K9"/>
<gene>
    <name evidence="1" type="ORF">ETAA8_13020</name>
</gene>
<accession>A0A517Y7K9</accession>
<dbReference type="SUPFAM" id="SSF53448">
    <property type="entry name" value="Nucleotide-diphospho-sugar transferases"/>
    <property type="match status" value="1"/>
</dbReference>
<keyword evidence="2" id="KW-1185">Reference proteome</keyword>